<dbReference type="PROSITE" id="PS51375">
    <property type="entry name" value="PPR"/>
    <property type="match status" value="6"/>
</dbReference>
<sequence length="740" mass="83259">MRALHLIIETSLAKVGVSHCQAIKLGTIGDIYTNNILISGYTKCRELCCALKVFDEMSQRDTVSWNSVIAGYINCGSYDSAWEFFKSMKRNGVALDGYSFGSILKGIASDMRLFLGQQVHSDIVKMDYQGNVYAESALLDMYAKCGRVEDAMKVFEGMPERNSVSWNALIAGYVDLGDRVNSFRLLNCMKREHMSLDDGTFAPLLTLLDDPVFYKLTLQLHGAVLKHGLAHCNTVYNATITAYSECGSIQDAKRVFDSCPFARDLVTWNAMLAAYIVHEQETNAFILFLKLRELGLTPDLYTYTSIISACSGKPQERQGKSLHALVLKAGLEQSTPISNSLIAMYLRSNSIYMEEALLIFSSMNVKDRVSWNSILTGFSQYGLSENAVKLFQEMRLNYEEIDHYAFSAVLRSCADMATLQLGQQVHVMSIKSGFETNEYVTSSLIFMYSKCGFIEDARCCFEVTRKDSSVSWNSIMFGYAQHGQGQVALEFFRLMKDENVKMDHITFVAVLTACSHIGLVDEGKKFLQCMESDYGIPPRMEHYACAVDLFGRAGRLQEAKALVEAMPFQPDAMVWKTLLGACRICGDIELASEVASYLLESDPGEHCTYVLLSDIYGHFRRWDEIATVKRLMRERGVKKIPGWSWIELKNEIHSFNAEDHSHPCSQEIFNLLVTLLDEITILEAGFLAANFRENSMLLSMRFFPLFGSSSGHWLICKSDYSISPVLEVQVQDQTLAFAYT</sequence>
<protein>
    <submittedName>
        <fullName evidence="4">Pentatricopeptide repeat-containing protein</fullName>
    </submittedName>
</protein>
<dbReference type="InterPro" id="IPR046960">
    <property type="entry name" value="PPR_At4g14850-like_plant"/>
</dbReference>
<dbReference type="GO" id="GO:0003723">
    <property type="term" value="F:RNA binding"/>
    <property type="evidence" value="ECO:0007669"/>
    <property type="project" value="InterPro"/>
</dbReference>
<evidence type="ECO:0000256" key="1">
    <source>
        <dbReference type="ARBA" id="ARBA00022737"/>
    </source>
</evidence>
<dbReference type="GO" id="GO:0005739">
    <property type="term" value="C:mitochondrion"/>
    <property type="evidence" value="ECO:0007669"/>
    <property type="project" value="UniProtKB-ARBA"/>
</dbReference>
<reference evidence="4" key="2">
    <citation type="submission" date="2023-05" db="EMBL/GenBank/DDBJ databases">
        <authorList>
            <person name="Schelkunov M.I."/>
        </authorList>
    </citation>
    <scope>NUCLEOTIDE SEQUENCE</scope>
    <source>
        <strain evidence="4">Hsosn_3</strain>
        <tissue evidence="4">Leaf</tissue>
    </source>
</reference>
<dbReference type="Pfam" id="PF20431">
    <property type="entry name" value="E_motif"/>
    <property type="match status" value="1"/>
</dbReference>
<feature type="repeat" description="PPR" evidence="3">
    <location>
        <begin position="468"/>
        <end position="502"/>
    </location>
</feature>
<evidence type="ECO:0000313" key="5">
    <source>
        <dbReference type="Proteomes" id="UP001237642"/>
    </source>
</evidence>
<dbReference type="GO" id="GO:0099402">
    <property type="term" value="P:plant organ development"/>
    <property type="evidence" value="ECO:0007669"/>
    <property type="project" value="UniProtKB-ARBA"/>
</dbReference>
<comment type="similarity">
    <text evidence="2">Belongs to the PPR family. PCMP-E subfamily.</text>
</comment>
<accession>A0AAD8HYZ3</accession>
<dbReference type="AlphaFoldDB" id="A0AAD8HYZ3"/>
<proteinExistence type="inferred from homology"/>
<feature type="repeat" description="PPR" evidence="3">
    <location>
        <begin position="61"/>
        <end position="95"/>
    </location>
</feature>
<feature type="repeat" description="PPR" evidence="3">
    <location>
        <begin position="131"/>
        <end position="165"/>
    </location>
</feature>
<dbReference type="InterPro" id="IPR002885">
    <property type="entry name" value="PPR_rpt"/>
</dbReference>
<dbReference type="Pfam" id="PF01535">
    <property type="entry name" value="PPR"/>
    <property type="match status" value="3"/>
</dbReference>
<dbReference type="Pfam" id="PF13041">
    <property type="entry name" value="PPR_2"/>
    <property type="match status" value="4"/>
</dbReference>
<evidence type="ECO:0000256" key="2">
    <source>
        <dbReference type="ARBA" id="ARBA00061659"/>
    </source>
</evidence>
<dbReference type="PANTHER" id="PTHR47926:SF372">
    <property type="entry name" value="PENTATRICOPEPTIDE REPEAT-CONTAINING PROTEIN"/>
    <property type="match status" value="1"/>
</dbReference>
<name>A0AAD8HYZ3_9APIA</name>
<dbReference type="GO" id="GO:0009451">
    <property type="term" value="P:RNA modification"/>
    <property type="evidence" value="ECO:0007669"/>
    <property type="project" value="InterPro"/>
</dbReference>
<dbReference type="EMBL" id="JAUIZM010000007">
    <property type="protein sequence ID" value="KAK1374983.1"/>
    <property type="molecule type" value="Genomic_DNA"/>
</dbReference>
<dbReference type="InterPro" id="IPR011990">
    <property type="entry name" value="TPR-like_helical_dom_sf"/>
</dbReference>
<feature type="repeat" description="PPR" evidence="3">
    <location>
        <begin position="367"/>
        <end position="397"/>
    </location>
</feature>
<evidence type="ECO:0000313" key="4">
    <source>
        <dbReference type="EMBL" id="KAK1374983.1"/>
    </source>
</evidence>
<dbReference type="Proteomes" id="UP001237642">
    <property type="component" value="Unassembled WGS sequence"/>
</dbReference>
<dbReference type="FunFam" id="1.25.40.10:FF:000205">
    <property type="entry name" value="Pentatricopeptide repeat-containing protein, mitochondrial"/>
    <property type="match status" value="1"/>
</dbReference>
<organism evidence="4 5">
    <name type="scientific">Heracleum sosnowskyi</name>
    <dbReference type="NCBI Taxonomy" id="360622"/>
    <lineage>
        <taxon>Eukaryota</taxon>
        <taxon>Viridiplantae</taxon>
        <taxon>Streptophyta</taxon>
        <taxon>Embryophyta</taxon>
        <taxon>Tracheophyta</taxon>
        <taxon>Spermatophyta</taxon>
        <taxon>Magnoliopsida</taxon>
        <taxon>eudicotyledons</taxon>
        <taxon>Gunneridae</taxon>
        <taxon>Pentapetalae</taxon>
        <taxon>asterids</taxon>
        <taxon>campanulids</taxon>
        <taxon>Apiales</taxon>
        <taxon>Apiaceae</taxon>
        <taxon>Apioideae</taxon>
        <taxon>apioid superclade</taxon>
        <taxon>Tordylieae</taxon>
        <taxon>Tordyliinae</taxon>
        <taxon>Heracleum</taxon>
    </lineage>
</organism>
<feature type="repeat" description="PPR" evidence="3">
    <location>
        <begin position="30"/>
        <end position="60"/>
    </location>
</feature>
<comment type="caution">
    <text evidence="4">The sequence shown here is derived from an EMBL/GenBank/DDBJ whole genome shotgun (WGS) entry which is preliminary data.</text>
</comment>
<keyword evidence="5" id="KW-1185">Reference proteome</keyword>
<dbReference type="PANTHER" id="PTHR47926">
    <property type="entry name" value="PENTATRICOPEPTIDE REPEAT-CONTAINING PROTEIN"/>
    <property type="match status" value="1"/>
</dbReference>
<dbReference type="FunFam" id="1.25.40.10:FF:001386">
    <property type="entry name" value="Pentatricopeptide repeat-containing protein At3g26782, mitochondrial"/>
    <property type="match status" value="1"/>
</dbReference>
<dbReference type="Gene3D" id="1.25.40.10">
    <property type="entry name" value="Tetratricopeptide repeat domain"/>
    <property type="match status" value="5"/>
</dbReference>
<feature type="repeat" description="PPR" evidence="3">
    <location>
        <begin position="264"/>
        <end position="298"/>
    </location>
</feature>
<gene>
    <name evidence="4" type="ORF">POM88_031176</name>
</gene>
<dbReference type="InterPro" id="IPR046848">
    <property type="entry name" value="E_motif"/>
</dbReference>
<keyword evidence="1" id="KW-0677">Repeat</keyword>
<reference evidence="4" key="1">
    <citation type="submission" date="2023-02" db="EMBL/GenBank/DDBJ databases">
        <title>Genome of toxic invasive species Heracleum sosnowskyi carries increased number of genes despite the absence of recent whole-genome duplications.</title>
        <authorList>
            <person name="Schelkunov M."/>
            <person name="Shtratnikova V."/>
            <person name="Makarenko M."/>
            <person name="Klepikova A."/>
            <person name="Omelchenko D."/>
            <person name="Novikova G."/>
            <person name="Obukhova E."/>
            <person name="Bogdanov V."/>
            <person name="Penin A."/>
            <person name="Logacheva M."/>
        </authorList>
    </citation>
    <scope>NUCLEOTIDE SEQUENCE</scope>
    <source>
        <strain evidence="4">Hsosn_3</strain>
        <tissue evidence="4">Leaf</tissue>
    </source>
</reference>
<dbReference type="FunFam" id="1.25.40.10:FF:000158">
    <property type="entry name" value="pentatricopeptide repeat-containing protein At2g33680"/>
    <property type="match status" value="1"/>
</dbReference>
<dbReference type="NCBIfam" id="TIGR00756">
    <property type="entry name" value="PPR"/>
    <property type="match status" value="4"/>
</dbReference>
<evidence type="ECO:0000256" key="3">
    <source>
        <dbReference type="PROSITE-ProRule" id="PRU00708"/>
    </source>
</evidence>